<reference evidence="4" key="1">
    <citation type="submission" date="2017-02" db="UniProtKB">
        <authorList>
            <consortium name="WormBaseParasite"/>
        </authorList>
    </citation>
    <scope>IDENTIFICATION</scope>
</reference>
<feature type="region of interest" description="Disordered" evidence="1">
    <location>
        <begin position="93"/>
        <end position="120"/>
    </location>
</feature>
<dbReference type="InterPro" id="IPR011042">
    <property type="entry name" value="6-blade_b-propeller_TolB-like"/>
</dbReference>
<dbReference type="Gene3D" id="2.120.10.30">
    <property type="entry name" value="TolB, C-terminal domain"/>
    <property type="match status" value="1"/>
</dbReference>
<dbReference type="Proteomes" id="UP000036681">
    <property type="component" value="Unplaced"/>
</dbReference>
<proteinExistence type="predicted"/>
<dbReference type="WBParaSite" id="ALUE_0000535501-mRNA-1">
    <property type="protein sequence ID" value="ALUE_0000535501-mRNA-1"/>
    <property type="gene ID" value="ALUE_0000535501"/>
</dbReference>
<sequence length="435" mass="47952">MGTVSAVVVVCVLLISAAITLILILVTVPSELDQSIELPSTFSQTNRAFEIHSPTHHPPAPVGNKQTPLAGNQSIGLLPPILPVTIIPVSSSSGSTASTHKVSSNKSETPVATNQDSRTASRLIATSAVAAEDIRTTTPQSVLETVSTRKRDFLSLTLRYGNRPHGSRQPELKSKVRKTGITEVETNKLEPERKIKLPPDHRIVGIAFEQQLLHVGTADGKVRIYNSTSGEQVEERSVDEKADRIAITQNGQIITINAQQISLFDSTKRRFQAQIPFRGKAIAVNGSEYYVLSKSNDVIAVFNEQLQLSYQIHFVNDVHDTCNFILVSQQFLYVSCQGAILKLSKGGQIEERIGKDKGTFSLGITFDEHLRLIAVVRGQPLLRIFQDGKLIRNIAWTEKSSVIWSEVLYEGARLHVVDYLANTLNTFHYPSDLIE</sequence>
<dbReference type="AlphaFoldDB" id="A0A0M3HSC9"/>
<keyword evidence="2" id="KW-1133">Transmembrane helix</keyword>
<keyword evidence="2" id="KW-0472">Membrane</keyword>
<evidence type="ECO:0000256" key="1">
    <source>
        <dbReference type="SAM" id="MobiDB-lite"/>
    </source>
</evidence>
<organism evidence="3 4">
    <name type="scientific">Ascaris lumbricoides</name>
    <name type="common">Giant roundworm</name>
    <dbReference type="NCBI Taxonomy" id="6252"/>
    <lineage>
        <taxon>Eukaryota</taxon>
        <taxon>Metazoa</taxon>
        <taxon>Ecdysozoa</taxon>
        <taxon>Nematoda</taxon>
        <taxon>Chromadorea</taxon>
        <taxon>Rhabditida</taxon>
        <taxon>Spirurina</taxon>
        <taxon>Ascaridomorpha</taxon>
        <taxon>Ascaridoidea</taxon>
        <taxon>Ascarididae</taxon>
        <taxon>Ascaris</taxon>
    </lineage>
</organism>
<evidence type="ECO:0000313" key="3">
    <source>
        <dbReference type="Proteomes" id="UP000036681"/>
    </source>
</evidence>
<feature type="compositionally biased region" description="Low complexity" evidence="1">
    <location>
        <begin position="93"/>
        <end position="104"/>
    </location>
</feature>
<evidence type="ECO:0000256" key="2">
    <source>
        <dbReference type="SAM" id="Phobius"/>
    </source>
</evidence>
<name>A0A0M3HSC9_ASCLU</name>
<feature type="compositionally biased region" description="Polar residues" evidence="1">
    <location>
        <begin position="105"/>
        <end position="120"/>
    </location>
</feature>
<dbReference type="InterPro" id="IPR011044">
    <property type="entry name" value="Quino_amine_DH_bsu"/>
</dbReference>
<keyword evidence="3" id="KW-1185">Reference proteome</keyword>
<protein>
    <submittedName>
        <fullName evidence="4">WD_REPEATS_REGION domain-containing protein</fullName>
    </submittedName>
</protein>
<accession>A0A0M3HSC9</accession>
<feature type="transmembrane region" description="Helical" evidence="2">
    <location>
        <begin position="6"/>
        <end position="28"/>
    </location>
</feature>
<dbReference type="SUPFAM" id="SSF50969">
    <property type="entry name" value="YVTN repeat-like/Quinoprotein amine dehydrogenase"/>
    <property type="match status" value="1"/>
</dbReference>
<evidence type="ECO:0000313" key="4">
    <source>
        <dbReference type="WBParaSite" id="ALUE_0000535501-mRNA-1"/>
    </source>
</evidence>
<keyword evidence="2" id="KW-0812">Transmembrane</keyword>